<evidence type="ECO:0000313" key="3">
    <source>
        <dbReference type="EMBL" id="ORB02244.1"/>
    </source>
</evidence>
<feature type="domain" description="Coenzyme Q-binding protein COQ10 START" evidence="2">
    <location>
        <begin position="153"/>
        <end position="275"/>
    </location>
</feature>
<dbReference type="STRING" id="28445.BHQ20_04875"/>
<evidence type="ECO:0000256" key="1">
    <source>
        <dbReference type="SAM" id="MobiDB-lite"/>
    </source>
</evidence>
<dbReference type="AlphaFoldDB" id="A0A1E3SJW0"/>
<organism evidence="3 4">
    <name type="scientific">Mycobacterium intermedium</name>
    <dbReference type="NCBI Taxonomy" id="28445"/>
    <lineage>
        <taxon>Bacteria</taxon>
        <taxon>Bacillati</taxon>
        <taxon>Actinomycetota</taxon>
        <taxon>Actinomycetes</taxon>
        <taxon>Mycobacteriales</taxon>
        <taxon>Mycobacteriaceae</taxon>
        <taxon>Mycobacterium</taxon>
        <taxon>Mycobacterium simiae complex</taxon>
    </lineage>
</organism>
<feature type="compositionally biased region" description="Polar residues" evidence="1">
    <location>
        <begin position="304"/>
        <end position="316"/>
    </location>
</feature>
<reference evidence="3 4" key="1">
    <citation type="submission" date="2017-02" db="EMBL/GenBank/DDBJ databases">
        <title>The new phylogeny of genus Mycobacterium.</title>
        <authorList>
            <person name="Tortoli E."/>
            <person name="Trovato A."/>
            <person name="Cirillo D.M."/>
        </authorList>
    </citation>
    <scope>NUCLEOTIDE SEQUENCE [LARGE SCALE GENOMIC DNA]</scope>
    <source>
        <strain evidence="3 4">DSM 44049</strain>
    </source>
</reference>
<dbReference type="InterPro" id="IPR023393">
    <property type="entry name" value="START-like_dom_sf"/>
</dbReference>
<dbReference type="PANTHER" id="PTHR33824">
    <property type="entry name" value="POLYKETIDE CYCLASE/DEHYDRASE AND LIPID TRANSPORT SUPERFAMILY PROTEIN"/>
    <property type="match status" value="1"/>
</dbReference>
<evidence type="ECO:0000313" key="4">
    <source>
        <dbReference type="Proteomes" id="UP000192739"/>
    </source>
</evidence>
<name>A0A1E3SJW0_MYCIE</name>
<proteinExistence type="predicted"/>
<dbReference type="InterPro" id="IPR047137">
    <property type="entry name" value="ORF3"/>
</dbReference>
<accession>A0A1E3SJW0</accession>
<comment type="caution">
    <text evidence="3">The sequence shown here is derived from an EMBL/GenBank/DDBJ whole genome shotgun (WGS) entry which is preliminary data.</text>
</comment>
<keyword evidence="4" id="KW-1185">Reference proteome</keyword>
<dbReference type="RefSeq" id="WP_069417970.1">
    <property type="nucleotide sequence ID" value="NZ_CBCRZH010000014.1"/>
</dbReference>
<protein>
    <recommendedName>
        <fullName evidence="2">Coenzyme Q-binding protein COQ10 START domain-containing protein</fullName>
    </recommendedName>
</protein>
<gene>
    <name evidence="3" type="ORF">BST27_16615</name>
</gene>
<dbReference type="Proteomes" id="UP000192739">
    <property type="component" value="Unassembled WGS sequence"/>
</dbReference>
<dbReference type="OrthoDB" id="3695445at2"/>
<feature type="region of interest" description="Disordered" evidence="1">
    <location>
        <begin position="284"/>
        <end position="316"/>
    </location>
</feature>
<dbReference type="EMBL" id="MVHT01000045">
    <property type="protein sequence ID" value="ORB02244.1"/>
    <property type="molecule type" value="Genomic_DNA"/>
</dbReference>
<dbReference type="SUPFAM" id="SSF55961">
    <property type="entry name" value="Bet v1-like"/>
    <property type="match status" value="1"/>
</dbReference>
<dbReference type="Gene3D" id="3.30.530.20">
    <property type="match status" value="1"/>
</dbReference>
<dbReference type="CDD" id="cd07817">
    <property type="entry name" value="SRPBCC_8"/>
    <property type="match status" value="1"/>
</dbReference>
<dbReference type="Pfam" id="PF03364">
    <property type="entry name" value="Polyketide_cyc"/>
    <property type="match status" value="1"/>
</dbReference>
<dbReference type="InterPro" id="IPR005031">
    <property type="entry name" value="COQ10_START"/>
</dbReference>
<sequence>MSGPGTNSTSALVKGLGVASLGLGLSEVLAPGKVAALAGISDSQRARVVTRALGVRECGHGAALLFGSPKLVWTRVAGDALDIALLVAGLRRSNGDAAERRRRGALTAVALTVIGGADLYAALRATGSNGQSDTGRHANAPRHQTLRAAVTVRRPPEEVYRFWRDLEHLPSFMYHLESVTTGPDGRSHWVAKAPVGQPIRWDAQLTEDVPNKRIAWQSLPGSGIQNGGCVDFAPDSSGNGTEVRVAIGYHLPGGALAKAGATLLGESPDQQVNDDLRRFKQILETGQVTRSDGSPEGTAAFRQMHQQTAQSEGASR</sequence>
<dbReference type="PANTHER" id="PTHR33824:SF7">
    <property type="entry name" value="POLYKETIDE CYCLASE_DEHYDRASE AND LIPID TRANSPORT SUPERFAMILY PROTEIN"/>
    <property type="match status" value="1"/>
</dbReference>
<evidence type="ECO:0000259" key="2">
    <source>
        <dbReference type="Pfam" id="PF03364"/>
    </source>
</evidence>